<proteinExistence type="predicted"/>
<dbReference type="Proteomes" id="UP000009326">
    <property type="component" value="Unassembled WGS sequence"/>
</dbReference>
<evidence type="ECO:0000313" key="2">
    <source>
        <dbReference type="Proteomes" id="UP000009326"/>
    </source>
</evidence>
<organism evidence="1 2">
    <name type="scientific">Lactobacillus gigeriorum DSM 23908 = CRBIP 24.85</name>
    <dbReference type="NCBI Taxonomy" id="1423751"/>
    <lineage>
        <taxon>Bacteria</taxon>
        <taxon>Bacillati</taxon>
        <taxon>Bacillota</taxon>
        <taxon>Bacilli</taxon>
        <taxon>Lactobacillales</taxon>
        <taxon>Lactobacillaceae</taxon>
        <taxon>Lactobacillus</taxon>
    </lineage>
</organism>
<dbReference type="AlphaFoldDB" id="I7J2I9"/>
<sequence>MVETVESLTFTVPPPRSVATAAEWSPLVEIVTFLALIFPP</sequence>
<comment type="caution">
    <text evidence="1">The sequence shown here is derived from an EMBL/GenBank/DDBJ whole genome shotgun (WGS) entry which is preliminary data.</text>
</comment>
<name>I7J2I9_9LACO</name>
<accession>I7J2I9</accession>
<dbReference type="EMBL" id="CAKC01000041">
    <property type="protein sequence ID" value="CCI86912.1"/>
    <property type="molecule type" value="Genomic_DNA"/>
</dbReference>
<evidence type="ECO:0000313" key="1">
    <source>
        <dbReference type="EMBL" id="CCI86912.1"/>
    </source>
</evidence>
<protein>
    <submittedName>
        <fullName evidence="1">Uncharacterized protein</fullName>
    </submittedName>
</protein>
<gene>
    <name evidence="1" type="ORF">BN52_10055</name>
</gene>
<reference evidence="1 2" key="1">
    <citation type="submission" date="2012-06" db="EMBL/GenBank/DDBJ databases">
        <title>Draft genome sequence of Lactobacillus gigeriorum CRBIP 24.85T, isolated from chicken crop.</title>
        <authorList>
            <person name="Cousin S."/>
            <person name="Ma L."/>
            <person name="Creno S."/>
            <person name="Clermont D."/>
            <person name="Loux V."/>
            <person name="Bizet C."/>
            <person name="Bouchier C."/>
        </authorList>
    </citation>
    <scope>NUCLEOTIDE SEQUENCE [LARGE SCALE GENOMIC DNA]</scope>
    <source>
        <strain evidence="2">CRBIP 24.85T</strain>
    </source>
</reference>